<dbReference type="InterPro" id="IPR035959">
    <property type="entry name" value="RutC-like_sf"/>
</dbReference>
<protein>
    <submittedName>
        <fullName evidence="1">Endoribonuclease</fullName>
    </submittedName>
</protein>
<proteinExistence type="predicted"/>
<accession>A0A5E4VUQ3</accession>
<reference evidence="1 2" key="1">
    <citation type="submission" date="2019-08" db="EMBL/GenBank/DDBJ databases">
        <authorList>
            <person name="Peeters C."/>
        </authorList>
    </citation>
    <scope>NUCLEOTIDE SEQUENCE [LARGE SCALE GENOMIC DNA]</scope>
    <source>
        <strain evidence="1 2">LMG 31115</strain>
    </source>
</reference>
<dbReference type="PANTHER" id="PTHR47328:SF1">
    <property type="entry name" value="RUTC FAMILY PROTEIN YOAB"/>
    <property type="match status" value="1"/>
</dbReference>
<sequence>MFPIERFNTTEKLSKAVASGSFIFVSGQVPDNAAASAYDQTLEAMNKVEKYLEVAGGNSSSMLLAVLFVKDLEHLEEINRAWGDWLPTGVAPARACVQATPASSQFALQVFAVGQKAFGTEGPVTA</sequence>
<dbReference type="SUPFAM" id="SSF55298">
    <property type="entry name" value="YjgF-like"/>
    <property type="match status" value="1"/>
</dbReference>
<dbReference type="PANTHER" id="PTHR47328">
    <property type="match status" value="1"/>
</dbReference>
<dbReference type="Gene3D" id="3.30.1330.40">
    <property type="entry name" value="RutC-like"/>
    <property type="match status" value="1"/>
</dbReference>
<dbReference type="InterPro" id="IPR035709">
    <property type="entry name" value="YoaB-like"/>
</dbReference>
<dbReference type="Pfam" id="PF01042">
    <property type="entry name" value="Ribonuc_L-PSP"/>
    <property type="match status" value="1"/>
</dbReference>
<evidence type="ECO:0000313" key="2">
    <source>
        <dbReference type="Proteomes" id="UP000333828"/>
    </source>
</evidence>
<organism evidence="1 2">
    <name type="scientific">Pandoraea iniqua</name>
    <dbReference type="NCBI Taxonomy" id="2508288"/>
    <lineage>
        <taxon>Bacteria</taxon>
        <taxon>Pseudomonadati</taxon>
        <taxon>Pseudomonadota</taxon>
        <taxon>Betaproteobacteria</taxon>
        <taxon>Burkholderiales</taxon>
        <taxon>Burkholderiaceae</taxon>
        <taxon>Pandoraea</taxon>
    </lineage>
</organism>
<evidence type="ECO:0000313" key="1">
    <source>
        <dbReference type="EMBL" id="VVE16162.1"/>
    </source>
</evidence>
<dbReference type="InterPro" id="IPR006175">
    <property type="entry name" value="YjgF/YER057c/UK114"/>
</dbReference>
<name>A0A5E4VUQ3_9BURK</name>
<keyword evidence="2" id="KW-1185">Reference proteome</keyword>
<dbReference type="EMBL" id="CABPSI010000003">
    <property type="protein sequence ID" value="VVE16162.1"/>
    <property type="molecule type" value="Genomic_DNA"/>
</dbReference>
<gene>
    <name evidence="1" type="ORF">PIN31115_02885</name>
</gene>
<dbReference type="Proteomes" id="UP000333828">
    <property type="component" value="Unassembled WGS sequence"/>
</dbReference>
<dbReference type="RefSeq" id="WP_150684615.1">
    <property type="nucleotide sequence ID" value="NZ_CABPSI010000003.1"/>
</dbReference>
<dbReference type="AlphaFoldDB" id="A0A5E4VUQ3"/>